<evidence type="ECO:0000313" key="5">
    <source>
        <dbReference type="Proteomes" id="UP000258613"/>
    </source>
</evidence>
<reference evidence="5" key="2">
    <citation type="submission" date="2018-02" db="EMBL/GenBank/DDBJ databases">
        <title>Phenotypic and genomic properties of facultatively anaerobic sulfur-reducing natronoarchaea from hypersaline soda lakes.</title>
        <authorList>
            <person name="Sorokin D.Y."/>
            <person name="Kublanov I.V."/>
            <person name="Roman P."/>
            <person name="Sinninghe Damste J.S."/>
            <person name="Golyshin P.N."/>
            <person name="Rojo D."/>
            <person name="Ciordia S."/>
            <person name="Mena M.D.C."/>
            <person name="Ferrer M."/>
            <person name="Messina E."/>
            <person name="Smedile F."/>
            <person name="La Spada G."/>
            <person name="La Cono V."/>
            <person name="Yakimov M.M."/>
        </authorList>
    </citation>
    <scope>NUCLEOTIDE SEQUENCE [LARGE SCALE GENOMIC DNA]</scope>
    <source>
        <strain evidence="5">AArc-Mg</strain>
    </source>
</reference>
<dbReference type="AlphaFoldDB" id="A0A346PA20"/>
<dbReference type="PROSITE" id="PS51257">
    <property type="entry name" value="PROKAR_LIPOPROTEIN"/>
    <property type="match status" value="1"/>
</dbReference>
<dbReference type="Proteomes" id="UP000258707">
    <property type="component" value="Chromosome"/>
</dbReference>
<evidence type="ECO:0000313" key="3">
    <source>
        <dbReference type="EMBL" id="AXR76365.1"/>
    </source>
</evidence>
<gene>
    <name evidence="3" type="ORF">AArc1_0010</name>
    <name evidence="4" type="ORF">AArcMg_0009</name>
</gene>
<feature type="compositionally biased region" description="Acidic residues" evidence="2">
    <location>
        <begin position="26"/>
        <end position="51"/>
    </location>
</feature>
<organism evidence="3 6">
    <name type="scientific">Natrarchaeobaculum sulfurireducens</name>
    <dbReference type="NCBI Taxonomy" id="2044521"/>
    <lineage>
        <taxon>Archaea</taxon>
        <taxon>Methanobacteriati</taxon>
        <taxon>Methanobacteriota</taxon>
        <taxon>Stenosarchaea group</taxon>
        <taxon>Halobacteria</taxon>
        <taxon>Halobacteriales</taxon>
        <taxon>Natrialbaceae</taxon>
        <taxon>Natrarchaeobaculum</taxon>
    </lineage>
</organism>
<dbReference type="GO" id="GO:0015888">
    <property type="term" value="P:thiamine transport"/>
    <property type="evidence" value="ECO:0007669"/>
    <property type="project" value="InterPro"/>
</dbReference>
<dbReference type="SUPFAM" id="SSF53850">
    <property type="entry name" value="Periplasmic binding protein-like II"/>
    <property type="match status" value="1"/>
</dbReference>
<dbReference type="NCBIfam" id="TIGR01254">
    <property type="entry name" value="sfuA"/>
    <property type="match status" value="1"/>
</dbReference>
<dbReference type="EMBL" id="CP027033">
    <property type="protein sequence ID" value="AXR80043.1"/>
    <property type="molecule type" value="Genomic_DNA"/>
</dbReference>
<dbReference type="Proteomes" id="UP000258613">
    <property type="component" value="Chromosome"/>
</dbReference>
<evidence type="ECO:0000313" key="6">
    <source>
        <dbReference type="Proteomes" id="UP000258707"/>
    </source>
</evidence>
<dbReference type="InterPro" id="IPR005948">
    <property type="entry name" value="ThiB-like"/>
</dbReference>
<dbReference type="KEGG" id="nan:AArc1_0010"/>
<dbReference type="PANTHER" id="PTHR30006">
    <property type="entry name" value="THIAMINE-BINDING PERIPLASMIC PROTEIN-RELATED"/>
    <property type="match status" value="1"/>
</dbReference>
<evidence type="ECO:0000256" key="1">
    <source>
        <dbReference type="ARBA" id="ARBA00022729"/>
    </source>
</evidence>
<dbReference type="PANTHER" id="PTHR30006:SF2">
    <property type="entry name" value="ABC TRANSPORTER SUBSTRATE-BINDING PROTEIN"/>
    <property type="match status" value="1"/>
</dbReference>
<dbReference type="RefSeq" id="WP_117362550.1">
    <property type="nucleotide sequence ID" value="NZ_CP024047.1"/>
</dbReference>
<reference evidence="6" key="1">
    <citation type="submission" date="2017-10" db="EMBL/GenBank/DDBJ databases">
        <title>Phenotypic and genomic properties of facultatively anaerobic sulfur-reducing natronoarchaea from hypersaline soda lakes.</title>
        <authorList>
            <person name="Sorokin D.Y."/>
            <person name="Kublanov I.V."/>
            <person name="Roman P."/>
            <person name="Sinninghe Damste J.S."/>
            <person name="Golyshin P.N."/>
            <person name="Rojo D."/>
            <person name="Ciordia S."/>
            <person name="Mena Md.C."/>
            <person name="Ferrer M."/>
            <person name="Messina E."/>
            <person name="Smedile F."/>
            <person name="La Spada G."/>
            <person name="La Cono V."/>
            <person name="Yakimov M.M."/>
        </authorList>
    </citation>
    <scope>NUCLEOTIDE SEQUENCE [LARGE SCALE GENOMIC DNA]</scope>
    <source>
        <strain evidence="6">AArc1</strain>
    </source>
</reference>
<accession>A0A346PA20</accession>
<dbReference type="EMBL" id="CP024047">
    <property type="protein sequence ID" value="AXR76365.1"/>
    <property type="molecule type" value="Genomic_DNA"/>
</dbReference>
<protein>
    <submittedName>
        <fullName evidence="3">ABC-type thiamine transport system, periplasmic component</fullName>
    </submittedName>
    <submittedName>
        <fullName evidence="4">Thiamine ABC transporter, substrate-binding component</fullName>
    </submittedName>
</protein>
<dbReference type="GeneID" id="37640502"/>
<dbReference type="GO" id="GO:0030975">
    <property type="term" value="F:thiamine binding"/>
    <property type="evidence" value="ECO:0007669"/>
    <property type="project" value="InterPro"/>
</dbReference>
<proteinExistence type="predicted"/>
<dbReference type="Gene3D" id="3.40.190.10">
    <property type="entry name" value="Periplasmic binding protein-like II"/>
    <property type="match status" value="2"/>
</dbReference>
<accession>A0A346PKJ8</accession>
<dbReference type="KEGG" id="nag:AArcMg_0009"/>
<sequence>MRRRTFVRTGAAAAGIGVAGCVMPATDDEPDDDLEVDEPENDEQNGGSDDDGTLRIATYSSMVTGETPAGEWLTETFEAQFPDAELEWTVPESGIDHYVQRARLGAEIDADIYLGLPVDGLVLADVEPEVSLFETLDRSKLERESRIRDSIAFDDPDGRIVPFGVGYVAPVYDGETLSAPETLDDLLDERYENALLVQNPRYSTPGRAFLLWTIATYGDDYLEYWEGLLENGLEVHPSWTSAYRDSYLEGVRSMVVSYTTDQVAATVAERDLERHQVATPDGEAYRSVEGMAIFEETEKPDLAYEFLDFVLSREVQGELATRNVQFPAVEQEYVGVEEAFVDYAIEPDEPVTVAYDDIADDLETWIDAWESEIGD</sequence>
<reference evidence="3" key="3">
    <citation type="journal article" date="2019" name="Int. J. Syst. Evol. Microbiol.">
        <title>Natronolimnobius sulfurireducens sp. nov. and Halalkaliarchaeum desulfuricum gen. nov., sp. nov., the first sulfur-respiring alkaliphilic haloarchaea from hypersaline alkaline lakes.</title>
        <authorList>
            <person name="Sorokin D.Y."/>
            <person name="Yakimov M."/>
            <person name="Messina E."/>
            <person name="Merkel A.Y."/>
            <person name="Bale N.J."/>
            <person name="Sinninghe Damste J.S."/>
        </authorList>
    </citation>
    <scope>NUCLEOTIDE SEQUENCE</scope>
    <source>
        <strain evidence="4">AArc-Mg</strain>
        <strain evidence="3">AArc1</strain>
    </source>
</reference>
<keyword evidence="1" id="KW-0732">Signal</keyword>
<dbReference type="Pfam" id="PF13343">
    <property type="entry name" value="SBP_bac_6"/>
    <property type="match status" value="1"/>
</dbReference>
<keyword evidence="5" id="KW-1185">Reference proteome</keyword>
<dbReference type="OrthoDB" id="130870at2157"/>
<evidence type="ECO:0000256" key="2">
    <source>
        <dbReference type="SAM" id="MobiDB-lite"/>
    </source>
</evidence>
<name>A0A346PA20_9EURY</name>
<feature type="region of interest" description="Disordered" evidence="2">
    <location>
        <begin position="22"/>
        <end position="54"/>
    </location>
</feature>
<evidence type="ECO:0000313" key="4">
    <source>
        <dbReference type="EMBL" id="AXR80043.1"/>
    </source>
</evidence>